<dbReference type="Pfam" id="PF13458">
    <property type="entry name" value="Peripla_BP_6"/>
    <property type="match status" value="1"/>
</dbReference>
<dbReference type="Proteomes" id="UP001165378">
    <property type="component" value="Unassembled WGS sequence"/>
</dbReference>
<dbReference type="PROSITE" id="PS51257">
    <property type="entry name" value="PROKAR_LIPOPROTEIN"/>
    <property type="match status" value="1"/>
</dbReference>
<feature type="domain" description="Leucine-binding protein" evidence="5">
    <location>
        <begin position="43"/>
        <end position="377"/>
    </location>
</feature>
<keyword evidence="2" id="KW-0813">Transport</keyword>
<keyword evidence="3" id="KW-0732">Signal</keyword>
<evidence type="ECO:0000256" key="2">
    <source>
        <dbReference type="ARBA" id="ARBA00022448"/>
    </source>
</evidence>
<dbReference type="AlphaFoldDB" id="A0AA41Q0S7"/>
<name>A0AA41Q0S7_9ACTN</name>
<comment type="caution">
    <text evidence="6">The sequence shown here is derived from an EMBL/GenBank/DDBJ whole genome shotgun (WGS) entry which is preliminary data.</text>
</comment>
<dbReference type="InterPro" id="IPR028082">
    <property type="entry name" value="Peripla_BP_I"/>
</dbReference>
<comment type="similarity">
    <text evidence="1">Belongs to the leucine-binding protein family.</text>
</comment>
<evidence type="ECO:0000313" key="7">
    <source>
        <dbReference type="Proteomes" id="UP001165378"/>
    </source>
</evidence>
<protein>
    <submittedName>
        <fullName evidence="6">ABC transporter substrate-binding protein</fullName>
    </submittedName>
</protein>
<dbReference type="InterPro" id="IPR000709">
    <property type="entry name" value="Leu_Ile_Val-bd"/>
</dbReference>
<proteinExistence type="inferred from homology"/>
<dbReference type="InterPro" id="IPR051010">
    <property type="entry name" value="BCAA_transport"/>
</dbReference>
<evidence type="ECO:0000256" key="4">
    <source>
        <dbReference type="ARBA" id="ARBA00022970"/>
    </source>
</evidence>
<dbReference type="InterPro" id="IPR028081">
    <property type="entry name" value="Leu-bd"/>
</dbReference>
<dbReference type="SUPFAM" id="SSF53822">
    <property type="entry name" value="Periplasmic binding protein-like I"/>
    <property type="match status" value="1"/>
</dbReference>
<organism evidence="6 7">
    <name type="scientific">Yinghuangia soli</name>
    <dbReference type="NCBI Taxonomy" id="2908204"/>
    <lineage>
        <taxon>Bacteria</taxon>
        <taxon>Bacillati</taxon>
        <taxon>Actinomycetota</taxon>
        <taxon>Actinomycetes</taxon>
        <taxon>Kitasatosporales</taxon>
        <taxon>Streptomycetaceae</taxon>
        <taxon>Yinghuangia</taxon>
    </lineage>
</organism>
<dbReference type="PANTHER" id="PTHR30483:SF6">
    <property type="entry name" value="PERIPLASMIC BINDING PROTEIN OF ABC TRANSPORTER FOR NATURAL AMINO ACIDS"/>
    <property type="match status" value="1"/>
</dbReference>
<sequence>MAKVRAAAAAGAVLLLVAACGGKDPSAKGAPDGDSKATGSKGSVTVGLLNPATGPFAALGTDVNAGFEAYLKSKGGVLSGYAIKVAKADEGTDAAQGTTKARQLVEQDKAQIVIGLVNSAIAYAVAPYMEDTAKVPLLITVAGADGLTRKQNGNTFRLSYTSSQDSMPLGPYTCKDMGKQKAVVLGLDYSFGWEAAGGFARTYEDAGCQVVQEIYAPLGTQDWGPYVNQVKKDADVVYVVAPGQDGVRLLKAYRDFGVKLPIVAHGATVDETILATEGSSADGVISSLHYTPQIDSPQNKALLDAADKGGNQYLEDGWAAGMTLEAALATIDSDPTPDKIRAALAGVKIEAPRGPLSFDAYGQAVYPVYIRKVEEKDGKRVNSILTSVPNVSQFGTYDPATYLGFPGYEKLKGSWSK</sequence>
<keyword evidence="7" id="KW-1185">Reference proteome</keyword>
<evidence type="ECO:0000259" key="5">
    <source>
        <dbReference type="Pfam" id="PF13458"/>
    </source>
</evidence>
<dbReference type="PANTHER" id="PTHR30483">
    <property type="entry name" value="LEUCINE-SPECIFIC-BINDING PROTEIN"/>
    <property type="match status" value="1"/>
</dbReference>
<accession>A0AA41Q0S7</accession>
<dbReference type="CDD" id="cd06332">
    <property type="entry name" value="PBP1_aromatic_compounds-like"/>
    <property type="match status" value="1"/>
</dbReference>
<dbReference type="RefSeq" id="WP_235052117.1">
    <property type="nucleotide sequence ID" value="NZ_JAKFHA010000005.1"/>
</dbReference>
<dbReference type="GO" id="GO:0006865">
    <property type="term" value="P:amino acid transport"/>
    <property type="evidence" value="ECO:0007669"/>
    <property type="project" value="UniProtKB-KW"/>
</dbReference>
<evidence type="ECO:0000313" key="6">
    <source>
        <dbReference type="EMBL" id="MCF2527952.1"/>
    </source>
</evidence>
<dbReference type="Gene3D" id="3.40.50.2300">
    <property type="match status" value="2"/>
</dbReference>
<evidence type="ECO:0000256" key="1">
    <source>
        <dbReference type="ARBA" id="ARBA00010062"/>
    </source>
</evidence>
<reference evidence="6" key="1">
    <citation type="submission" date="2022-01" db="EMBL/GenBank/DDBJ databases">
        <title>Genome-Based Taxonomic Classification of the Phylum Actinobacteria.</title>
        <authorList>
            <person name="Gao Y."/>
        </authorList>
    </citation>
    <scope>NUCLEOTIDE SEQUENCE</scope>
    <source>
        <strain evidence="6">KLBMP 8922</strain>
    </source>
</reference>
<dbReference type="PRINTS" id="PR00337">
    <property type="entry name" value="LEUILEVALBP"/>
</dbReference>
<keyword evidence="4" id="KW-0029">Amino-acid transport</keyword>
<gene>
    <name evidence="6" type="ORF">LZ495_12075</name>
</gene>
<evidence type="ECO:0000256" key="3">
    <source>
        <dbReference type="ARBA" id="ARBA00022729"/>
    </source>
</evidence>
<dbReference type="EMBL" id="JAKFHA010000005">
    <property type="protein sequence ID" value="MCF2527952.1"/>
    <property type="molecule type" value="Genomic_DNA"/>
</dbReference>